<dbReference type="CDD" id="cd00067">
    <property type="entry name" value="GAL4"/>
    <property type="match status" value="1"/>
</dbReference>
<dbReference type="GO" id="GO:0008270">
    <property type="term" value="F:zinc ion binding"/>
    <property type="evidence" value="ECO:0007669"/>
    <property type="project" value="InterPro"/>
</dbReference>
<proteinExistence type="predicted"/>
<dbReference type="PROSITE" id="PS50048">
    <property type="entry name" value="ZN2_CY6_FUNGAL_2"/>
    <property type="match status" value="1"/>
</dbReference>
<evidence type="ECO:0000256" key="2">
    <source>
        <dbReference type="ARBA" id="ARBA00022723"/>
    </source>
</evidence>
<keyword evidence="6" id="KW-0804">Transcription</keyword>
<keyword evidence="4" id="KW-0805">Transcription regulation</keyword>
<dbReference type="Proteomes" id="UP000799302">
    <property type="component" value="Unassembled WGS sequence"/>
</dbReference>
<evidence type="ECO:0000256" key="3">
    <source>
        <dbReference type="ARBA" id="ARBA00022833"/>
    </source>
</evidence>
<dbReference type="Pfam" id="PF00172">
    <property type="entry name" value="Zn_clus"/>
    <property type="match status" value="1"/>
</dbReference>
<dbReference type="OrthoDB" id="5319458at2759"/>
<keyword evidence="7" id="KW-0539">Nucleus</keyword>
<dbReference type="PROSITE" id="PS00463">
    <property type="entry name" value="ZN2_CY6_FUNGAL_1"/>
    <property type="match status" value="1"/>
</dbReference>
<dbReference type="Pfam" id="PF04082">
    <property type="entry name" value="Fungal_trans"/>
    <property type="match status" value="1"/>
</dbReference>
<feature type="compositionally biased region" description="Polar residues" evidence="9">
    <location>
        <begin position="111"/>
        <end position="120"/>
    </location>
</feature>
<dbReference type="SUPFAM" id="SSF57701">
    <property type="entry name" value="Zn2/Cys6 DNA-binding domain"/>
    <property type="match status" value="1"/>
</dbReference>
<dbReference type="InterPro" id="IPR036864">
    <property type="entry name" value="Zn2-C6_fun-type_DNA-bd_sf"/>
</dbReference>
<dbReference type="PANTHER" id="PTHR47782">
    <property type="entry name" value="ZN(II)2CYS6 TRANSCRIPTION FACTOR (EUROFUNG)-RELATED"/>
    <property type="match status" value="1"/>
</dbReference>
<reference evidence="11" key="1">
    <citation type="journal article" date="2020" name="Stud. Mycol.">
        <title>101 Dothideomycetes genomes: a test case for predicting lifestyles and emergence of pathogens.</title>
        <authorList>
            <person name="Haridas S."/>
            <person name="Albert R."/>
            <person name="Binder M."/>
            <person name="Bloem J."/>
            <person name="Labutti K."/>
            <person name="Salamov A."/>
            <person name="Andreopoulos B."/>
            <person name="Baker S."/>
            <person name="Barry K."/>
            <person name="Bills G."/>
            <person name="Bluhm B."/>
            <person name="Cannon C."/>
            <person name="Castanera R."/>
            <person name="Culley D."/>
            <person name="Daum C."/>
            <person name="Ezra D."/>
            <person name="Gonzalez J."/>
            <person name="Henrissat B."/>
            <person name="Kuo A."/>
            <person name="Liang C."/>
            <person name="Lipzen A."/>
            <person name="Lutzoni F."/>
            <person name="Magnuson J."/>
            <person name="Mondo S."/>
            <person name="Nolan M."/>
            <person name="Ohm R."/>
            <person name="Pangilinan J."/>
            <person name="Park H.-J."/>
            <person name="Ramirez L."/>
            <person name="Alfaro M."/>
            <person name="Sun H."/>
            <person name="Tritt A."/>
            <person name="Yoshinaga Y."/>
            <person name="Zwiers L.-H."/>
            <person name="Turgeon B."/>
            <person name="Goodwin S."/>
            <person name="Spatafora J."/>
            <person name="Crous P."/>
            <person name="Grigoriev I."/>
        </authorList>
    </citation>
    <scope>NUCLEOTIDE SEQUENCE</scope>
    <source>
        <strain evidence="11">CBS 115976</strain>
    </source>
</reference>
<evidence type="ECO:0000259" key="10">
    <source>
        <dbReference type="PROSITE" id="PS50048"/>
    </source>
</evidence>
<feature type="region of interest" description="Disordered" evidence="9">
    <location>
        <begin position="106"/>
        <end position="125"/>
    </location>
</feature>
<dbReference type="EMBL" id="MU004232">
    <property type="protein sequence ID" value="KAF2672191.1"/>
    <property type="molecule type" value="Genomic_DNA"/>
</dbReference>
<evidence type="ECO:0000313" key="11">
    <source>
        <dbReference type="EMBL" id="KAF2672191.1"/>
    </source>
</evidence>
<accession>A0A6A6UKY5</accession>
<dbReference type="InterPro" id="IPR001138">
    <property type="entry name" value="Zn2Cys6_DnaBD"/>
</dbReference>
<protein>
    <recommendedName>
        <fullName evidence="10">Zn(2)-C6 fungal-type domain-containing protein</fullName>
    </recommendedName>
</protein>
<keyword evidence="2" id="KW-0479">Metal-binding</keyword>
<evidence type="ECO:0000256" key="8">
    <source>
        <dbReference type="SAM" id="Coils"/>
    </source>
</evidence>
<dbReference type="InterPro" id="IPR052202">
    <property type="entry name" value="Yeast_MetPath_Reg"/>
</dbReference>
<evidence type="ECO:0000256" key="9">
    <source>
        <dbReference type="SAM" id="MobiDB-lite"/>
    </source>
</evidence>
<dbReference type="GO" id="GO:0045944">
    <property type="term" value="P:positive regulation of transcription by RNA polymerase II"/>
    <property type="evidence" value="ECO:0007669"/>
    <property type="project" value="TreeGrafter"/>
</dbReference>
<gene>
    <name evidence="11" type="ORF">BT63DRAFT_422694</name>
</gene>
<evidence type="ECO:0000256" key="4">
    <source>
        <dbReference type="ARBA" id="ARBA00023015"/>
    </source>
</evidence>
<feature type="coiled-coil region" evidence="8">
    <location>
        <begin position="76"/>
        <end position="103"/>
    </location>
</feature>
<evidence type="ECO:0000256" key="1">
    <source>
        <dbReference type="ARBA" id="ARBA00004123"/>
    </source>
</evidence>
<dbReference type="InterPro" id="IPR007219">
    <property type="entry name" value="XnlR_reg_dom"/>
</dbReference>
<feature type="region of interest" description="Disordered" evidence="9">
    <location>
        <begin position="649"/>
        <end position="668"/>
    </location>
</feature>
<keyword evidence="5" id="KW-0238">DNA-binding</keyword>
<dbReference type="SMART" id="SM00906">
    <property type="entry name" value="Fungal_trans"/>
    <property type="match status" value="1"/>
</dbReference>
<dbReference type="CDD" id="cd12148">
    <property type="entry name" value="fungal_TF_MHR"/>
    <property type="match status" value="1"/>
</dbReference>
<dbReference type="GO" id="GO:0000981">
    <property type="term" value="F:DNA-binding transcription factor activity, RNA polymerase II-specific"/>
    <property type="evidence" value="ECO:0007669"/>
    <property type="project" value="InterPro"/>
</dbReference>
<keyword evidence="12" id="KW-1185">Reference proteome</keyword>
<comment type="subcellular location">
    <subcellularLocation>
        <location evidence="1">Nucleus</location>
    </subcellularLocation>
</comment>
<keyword evidence="3" id="KW-0862">Zinc</keyword>
<name>A0A6A6UKY5_9PEZI</name>
<organism evidence="11 12">
    <name type="scientific">Microthyrium microscopicum</name>
    <dbReference type="NCBI Taxonomy" id="703497"/>
    <lineage>
        <taxon>Eukaryota</taxon>
        <taxon>Fungi</taxon>
        <taxon>Dikarya</taxon>
        <taxon>Ascomycota</taxon>
        <taxon>Pezizomycotina</taxon>
        <taxon>Dothideomycetes</taxon>
        <taxon>Dothideomycetes incertae sedis</taxon>
        <taxon>Microthyriales</taxon>
        <taxon>Microthyriaceae</taxon>
        <taxon>Microthyrium</taxon>
    </lineage>
</organism>
<sequence length="746" mass="83012">MRSDDFYLPGAEDLMPLEVPLLKVSRPIAACQRCRAAKIKCDGKLPACTACERSGRAKQCSSGNSQFAPGKERSYVSTLEAKVEKLERRIAEARRRRQSSISMLDFGSPITPLSRSSTMDSLGRPKDRRAKFRKELGTVDELVSDFGFLTVNATARDYQYGFTNAISYARLIIAAASKEPLPSGMKKELPLRSDALPLIKIYVENLLTLHPVLEEGEIYRALDAMTGHDRNNATAMDAWTTRLILAISSAMQSRQRGDSMYTDAIGHVCAALEVADQVLHPGSIWSIQAMLLLIQFSMLDPAHLDSWTLVGAASRAMVDLGLHQDPSKSAKTPRQKLELRRRIYQCVYCLDRCTSIVQTRAFSFSDDSANVGLPFSTKSKSPVTAATENVWSKSNEISLAFIKWRQIQSSWYTQLFQSSRVPWSDPYQHIWKIYYEMAHWLKTLPQITPQPIRDYLELDLLYSYVYILSPSSKCPSPNEHAQRLIIENSSAYANMVKRLQTESAEKLSPFTFYDALRVYTVARHFLDTLSANIDILLQPHMDSGVSTFTNVKPELDTQMDPLAPAPTQAPPPLASPDIIDHQSNPTSRAIDTINTFLAILSVFGHRFGLVSEVSWRDKLAQEAQPLLTQLQNRLQAQLRGSTDSYFWSGSSQTGPVTPGLDASSPPHRVSASFYPSPATTQYSPGYVPTEIDTKPWSMNASSIATMSGLVGSAHDFGNDNVMNEFGISNMTAWETLPGGSMNPRFS</sequence>
<feature type="domain" description="Zn(2)-C6 fungal-type" evidence="10">
    <location>
        <begin position="30"/>
        <end position="62"/>
    </location>
</feature>
<evidence type="ECO:0000256" key="5">
    <source>
        <dbReference type="ARBA" id="ARBA00023125"/>
    </source>
</evidence>
<dbReference type="AlphaFoldDB" id="A0A6A6UKY5"/>
<dbReference type="Gene3D" id="4.10.240.10">
    <property type="entry name" value="Zn(2)-C6 fungal-type DNA-binding domain"/>
    <property type="match status" value="1"/>
</dbReference>
<dbReference type="SMART" id="SM00066">
    <property type="entry name" value="GAL4"/>
    <property type="match status" value="1"/>
</dbReference>
<dbReference type="GO" id="GO:0043565">
    <property type="term" value="F:sequence-specific DNA binding"/>
    <property type="evidence" value="ECO:0007669"/>
    <property type="project" value="TreeGrafter"/>
</dbReference>
<keyword evidence="8" id="KW-0175">Coiled coil</keyword>
<dbReference type="PANTHER" id="PTHR47782:SF2">
    <property type="entry name" value="TRANSCRIPTION FACTOR, PUTATIVE (AFU_ORTHOLOGUE AFUA_4G12570)-RELATED"/>
    <property type="match status" value="1"/>
</dbReference>
<evidence type="ECO:0000256" key="6">
    <source>
        <dbReference type="ARBA" id="ARBA00023163"/>
    </source>
</evidence>
<dbReference type="GO" id="GO:0005634">
    <property type="term" value="C:nucleus"/>
    <property type="evidence" value="ECO:0007669"/>
    <property type="project" value="UniProtKB-SubCell"/>
</dbReference>
<evidence type="ECO:0000256" key="7">
    <source>
        <dbReference type="ARBA" id="ARBA00023242"/>
    </source>
</evidence>
<dbReference type="GO" id="GO:0006351">
    <property type="term" value="P:DNA-templated transcription"/>
    <property type="evidence" value="ECO:0007669"/>
    <property type="project" value="InterPro"/>
</dbReference>
<evidence type="ECO:0000313" key="12">
    <source>
        <dbReference type="Proteomes" id="UP000799302"/>
    </source>
</evidence>